<dbReference type="GO" id="GO:0016616">
    <property type="term" value="F:oxidoreductase activity, acting on the CH-OH group of donors, NAD or NADP as acceptor"/>
    <property type="evidence" value="ECO:0007669"/>
    <property type="project" value="InterPro"/>
</dbReference>
<dbReference type="Gene3D" id="3.40.50.720">
    <property type="entry name" value="NAD(P)-binding Rossmann-like Domain"/>
    <property type="match status" value="1"/>
</dbReference>
<name>A0A228HQ55_9BURK</name>
<comment type="caution">
    <text evidence="4">The sequence shown here is derived from an EMBL/GenBank/DDBJ whole genome shotgun (WGS) entry which is preliminary data.</text>
</comment>
<dbReference type="InterPro" id="IPR006176">
    <property type="entry name" value="3-OHacyl-CoA_DH_NAD-bd"/>
</dbReference>
<evidence type="ECO:0000259" key="3">
    <source>
        <dbReference type="Pfam" id="PF02737"/>
    </source>
</evidence>
<dbReference type="InterPro" id="IPR008927">
    <property type="entry name" value="6-PGluconate_DH-like_C_sf"/>
</dbReference>
<evidence type="ECO:0000256" key="1">
    <source>
        <dbReference type="ARBA" id="ARBA00023002"/>
    </source>
</evidence>
<reference evidence="4 5" key="2">
    <citation type="submission" date="2017-08" db="EMBL/GenBank/DDBJ databases">
        <title>WGS of novel Burkholderia cepaca complex species.</title>
        <authorList>
            <person name="Lipuma J."/>
            <person name="Spilker T."/>
        </authorList>
    </citation>
    <scope>NUCLEOTIDE SEQUENCE [LARGE SCALE GENOMIC DNA]</scope>
    <source>
        <strain evidence="4 5">AU17325</strain>
    </source>
</reference>
<accession>A0A228HQ55</accession>
<dbReference type="PANTHER" id="PTHR48075:SF5">
    <property type="entry name" value="3-HYDROXYBUTYRYL-COA DEHYDROGENASE"/>
    <property type="match status" value="1"/>
</dbReference>
<dbReference type="Gene3D" id="1.10.1040.10">
    <property type="entry name" value="N-(1-d-carboxylethyl)-l-norvaline Dehydrogenase, domain 2"/>
    <property type="match status" value="1"/>
</dbReference>
<dbReference type="SUPFAM" id="SSF51735">
    <property type="entry name" value="NAD(P)-binding Rossmann-fold domains"/>
    <property type="match status" value="1"/>
</dbReference>
<protein>
    <submittedName>
        <fullName evidence="4">3-hydroxyacyl-CoA dehydrogenase</fullName>
    </submittedName>
</protein>
<dbReference type="SUPFAM" id="SSF48179">
    <property type="entry name" value="6-phosphogluconate dehydrogenase C-terminal domain-like"/>
    <property type="match status" value="1"/>
</dbReference>
<dbReference type="RefSeq" id="WP_043183966.1">
    <property type="nucleotide sequence ID" value="NZ_NKFA01000040.1"/>
</dbReference>
<dbReference type="OrthoDB" id="5287258at2"/>
<evidence type="ECO:0000313" key="5">
    <source>
        <dbReference type="Proteomes" id="UP000214600"/>
    </source>
</evidence>
<organism evidence="4 5">
    <name type="scientific">Burkholderia aenigmatica</name>
    <dbReference type="NCBI Taxonomy" id="2015348"/>
    <lineage>
        <taxon>Bacteria</taxon>
        <taxon>Pseudomonadati</taxon>
        <taxon>Pseudomonadota</taxon>
        <taxon>Betaproteobacteria</taxon>
        <taxon>Burkholderiales</taxon>
        <taxon>Burkholderiaceae</taxon>
        <taxon>Burkholderia</taxon>
        <taxon>Burkholderia cepacia complex</taxon>
    </lineage>
</organism>
<dbReference type="InterPro" id="IPR036291">
    <property type="entry name" value="NAD(P)-bd_dom_sf"/>
</dbReference>
<proteinExistence type="predicted"/>
<gene>
    <name evidence="4" type="ORF">CFB84_40870</name>
</gene>
<dbReference type="GO" id="GO:0070403">
    <property type="term" value="F:NAD+ binding"/>
    <property type="evidence" value="ECO:0007669"/>
    <property type="project" value="InterPro"/>
</dbReference>
<evidence type="ECO:0000259" key="2">
    <source>
        <dbReference type="Pfam" id="PF00725"/>
    </source>
</evidence>
<dbReference type="InterPro" id="IPR013328">
    <property type="entry name" value="6PGD_dom2"/>
</dbReference>
<dbReference type="PANTHER" id="PTHR48075">
    <property type="entry name" value="3-HYDROXYACYL-COA DEHYDROGENASE FAMILY PROTEIN"/>
    <property type="match status" value="1"/>
</dbReference>
<keyword evidence="1" id="KW-0560">Oxidoreductase</keyword>
<dbReference type="AlphaFoldDB" id="A0A228HQ55"/>
<reference evidence="5" key="1">
    <citation type="submission" date="2017-06" db="EMBL/GenBank/DDBJ databases">
        <authorList>
            <person name="LiPuma J."/>
            <person name="Spilker T."/>
        </authorList>
    </citation>
    <scope>NUCLEOTIDE SEQUENCE [LARGE SCALE GENOMIC DNA]</scope>
    <source>
        <strain evidence="5">AU17325</strain>
    </source>
</reference>
<dbReference type="Proteomes" id="UP000214600">
    <property type="component" value="Unassembled WGS sequence"/>
</dbReference>
<sequence>MSTQHDMPHGIEVVGILGAGTIGASWTALFLAAGLEVDVYDPSPEGEAFVRDYVRHAWPSLERLGLARRGDPGRLRFVATPEEAVARAQFVQESVPERIEIKHALYQRIEDHLDPRAIVCSSASGLLVKEMQAGWKNPGRFILGHPFNPPHLIPLVELLGNEKTEPGVLELAEQFYAACGKVTIRVNKEVPGHVANRLQAALWREAIHLVVEGVATVGDVDKAVSAGPGLRWSVMGPHMLFNLGSGGHGLGVFCERFAPSFHRWWDDLGHPTLDPETIRMLVDGVKAEEDGRQFHDLAAERDRKIVEASKAIMDAAYPTRAIDVVGERKVAAR</sequence>
<evidence type="ECO:0000313" key="4">
    <source>
        <dbReference type="EMBL" id="OXI32032.1"/>
    </source>
</evidence>
<dbReference type="EMBL" id="NKFA01000040">
    <property type="protein sequence ID" value="OXI32032.1"/>
    <property type="molecule type" value="Genomic_DNA"/>
</dbReference>
<dbReference type="Pfam" id="PF00725">
    <property type="entry name" value="3HCDH"/>
    <property type="match status" value="1"/>
</dbReference>
<dbReference type="InterPro" id="IPR006108">
    <property type="entry name" value="3HC_DH_C"/>
</dbReference>
<dbReference type="GO" id="GO:0006631">
    <property type="term" value="P:fatty acid metabolic process"/>
    <property type="evidence" value="ECO:0007669"/>
    <property type="project" value="InterPro"/>
</dbReference>
<feature type="domain" description="3-hydroxyacyl-CoA dehydrogenase NAD binding" evidence="3">
    <location>
        <begin position="14"/>
        <end position="188"/>
    </location>
</feature>
<dbReference type="Pfam" id="PF02737">
    <property type="entry name" value="3HCDH_N"/>
    <property type="match status" value="1"/>
</dbReference>
<feature type="domain" description="3-hydroxyacyl-CoA dehydrogenase C-terminal" evidence="2">
    <location>
        <begin position="192"/>
        <end position="260"/>
    </location>
</feature>